<name>A0A1W1ZQK0_9BACT</name>
<dbReference type="STRING" id="1121400.SAMN02746065_10396"/>
<dbReference type="Gene3D" id="3.40.50.300">
    <property type="entry name" value="P-loop containing nucleotide triphosphate hydrolases"/>
    <property type="match status" value="1"/>
</dbReference>
<reference evidence="4 5" key="1">
    <citation type="submission" date="2017-04" db="EMBL/GenBank/DDBJ databases">
        <authorList>
            <person name="Afonso C.L."/>
            <person name="Miller P.J."/>
            <person name="Scott M.A."/>
            <person name="Spackman E."/>
            <person name="Goraichik I."/>
            <person name="Dimitrov K.M."/>
            <person name="Suarez D.L."/>
            <person name="Swayne D.E."/>
        </authorList>
    </citation>
    <scope>NUCLEOTIDE SEQUENCE [LARGE SCALE GENOMIC DNA]</scope>
    <source>
        <strain evidence="4 5">DSM 3385</strain>
    </source>
</reference>
<accession>A0A1W1ZQK0</accession>
<dbReference type="CDD" id="cd05387">
    <property type="entry name" value="BY-kinase"/>
    <property type="match status" value="1"/>
</dbReference>
<dbReference type="EMBL" id="FWXY01000003">
    <property type="protein sequence ID" value="SMC50543.1"/>
    <property type="molecule type" value="Genomic_DNA"/>
</dbReference>
<dbReference type="GO" id="GO:0005524">
    <property type="term" value="F:ATP binding"/>
    <property type="evidence" value="ECO:0007669"/>
    <property type="project" value="UniProtKB-KW"/>
</dbReference>
<dbReference type="InterPro" id="IPR033756">
    <property type="entry name" value="YlxH/NBP35"/>
</dbReference>
<dbReference type="GO" id="GO:0005886">
    <property type="term" value="C:plasma membrane"/>
    <property type="evidence" value="ECO:0007669"/>
    <property type="project" value="TreeGrafter"/>
</dbReference>
<keyword evidence="4" id="KW-0808">Transferase</keyword>
<evidence type="ECO:0000313" key="5">
    <source>
        <dbReference type="Proteomes" id="UP000192418"/>
    </source>
</evidence>
<keyword evidence="5" id="KW-1185">Reference proteome</keyword>
<dbReference type="InterPro" id="IPR005702">
    <property type="entry name" value="Wzc-like_C"/>
</dbReference>
<feature type="compositionally biased region" description="Basic and acidic residues" evidence="3">
    <location>
        <begin position="14"/>
        <end position="25"/>
    </location>
</feature>
<dbReference type="Pfam" id="PF10609">
    <property type="entry name" value="ParA"/>
    <property type="match status" value="1"/>
</dbReference>
<dbReference type="NCBIfam" id="TIGR01007">
    <property type="entry name" value="eps_fam"/>
    <property type="match status" value="1"/>
</dbReference>
<dbReference type="RefSeq" id="WP_232367031.1">
    <property type="nucleotide sequence ID" value="NZ_FWXY01000003.1"/>
</dbReference>
<evidence type="ECO:0000256" key="2">
    <source>
        <dbReference type="ARBA" id="ARBA00022840"/>
    </source>
</evidence>
<organism evidence="4 5">
    <name type="scientific">Desulfocicer vacuolatum DSM 3385</name>
    <dbReference type="NCBI Taxonomy" id="1121400"/>
    <lineage>
        <taxon>Bacteria</taxon>
        <taxon>Pseudomonadati</taxon>
        <taxon>Thermodesulfobacteriota</taxon>
        <taxon>Desulfobacteria</taxon>
        <taxon>Desulfobacterales</taxon>
        <taxon>Desulfobacteraceae</taxon>
        <taxon>Desulfocicer</taxon>
    </lineage>
</organism>
<feature type="region of interest" description="Disordered" evidence="3">
    <location>
        <begin position="1"/>
        <end position="42"/>
    </location>
</feature>
<evidence type="ECO:0000256" key="1">
    <source>
        <dbReference type="ARBA" id="ARBA00022741"/>
    </source>
</evidence>
<keyword evidence="1" id="KW-0547">Nucleotide-binding</keyword>
<protein>
    <submittedName>
        <fullName evidence="4">Exopolysaccharide/PEP-CTERM locus tyrosine autokinase</fullName>
    </submittedName>
</protein>
<dbReference type="PANTHER" id="PTHR32309:SF13">
    <property type="entry name" value="FERRIC ENTEROBACTIN TRANSPORT PROTEIN FEPE"/>
    <property type="match status" value="1"/>
</dbReference>
<evidence type="ECO:0000256" key="3">
    <source>
        <dbReference type="SAM" id="MobiDB-lite"/>
    </source>
</evidence>
<proteinExistence type="predicted"/>
<evidence type="ECO:0000313" key="4">
    <source>
        <dbReference type="EMBL" id="SMC50543.1"/>
    </source>
</evidence>
<sequence>MGKFFTALQKSKTPIHERDKKDKVRLVSTQSQKKVEKKTSASLLNPVAPTQLDDDSFIEKKSAFPVQGNVKSAMGDLTESSPPSWKETSPGILEIRDPHISLIAYNKPHSPEAEQFRMLKTAILFPDKGEPPRTIMITSSTSGEGKSFVAANLAVSMANSIDEYVLLMDCDLRRPTIHKIFGLPDNTPGLSEYLTQGVPLSHVLKKIMLNKLTILPCGAPPPNPSELISSEQMKKMLKEVKSRYQDRYIIIDAPPPHLTAEANALARQVDAIIIVVKIGYSKKNALKDLVDAYGKEKILGVVKNYADKTNKYTYE</sequence>
<gene>
    <name evidence="4" type="ORF">SAMN02746065_10396</name>
</gene>
<dbReference type="Proteomes" id="UP000192418">
    <property type="component" value="Unassembled WGS sequence"/>
</dbReference>
<dbReference type="InterPro" id="IPR027417">
    <property type="entry name" value="P-loop_NTPase"/>
</dbReference>
<dbReference type="PANTHER" id="PTHR32309">
    <property type="entry name" value="TYROSINE-PROTEIN KINASE"/>
    <property type="match status" value="1"/>
</dbReference>
<dbReference type="AlphaFoldDB" id="A0A1W1ZQK0"/>
<dbReference type="InterPro" id="IPR050445">
    <property type="entry name" value="Bact_polysacc_biosynth/exp"/>
</dbReference>
<dbReference type="SUPFAM" id="SSF52540">
    <property type="entry name" value="P-loop containing nucleoside triphosphate hydrolases"/>
    <property type="match status" value="1"/>
</dbReference>
<keyword evidence="2" id="KW-0067">ATP-binding</keyword>
<dbReference type="GO" id="GO:0004715">
    <property type="term" value="F:non-membrane spanning protein tyrosine kinase activity"/>
    <property type="evidence" value="ECO:0007669"/>
    <property type="project" value="UniProtKB-EC"/>
</dbReference>
<keyword evidence="4" id="KW-0418">Kinase</keyword>